<gene>
    <name evidence="2" type="ORF">E4T21_08245</name>
</gene>
<name>A0A5C1NH76_9GAMM</name>
<sequence>MYSSGRVDEKLIFRCFTVLSLSVFISLSVYAEVLYENPVENELGRELLNTTFEELLEEAEKDIDDECVIKSQYLLGVVFLNGDDDWGVDRDPHKAGEYLIKSWENGGVDAGYLLAKMYYQGIGFDEDNKEALRYLADSAEIGFLRSQRALGRAYLGYYDDWKGLVQQNTEKAILWLEKAASAGDLKSARELAQVYYSGDLLPQNYETAFDWLKKSSESKYGVDPMAFGSLAMFYEKGIGTEKDLVQAYKYYDLTSPAGDDDKARVAKEMTQEQIDEAVRQSRAWQEEHNILVPSYDGLEYQEDGSFR</sequence>
<dbReference type="OrthoDB" id="6120455at2"/>
<dbReference type="InterPro" id="IPR006597">
    <property type="entry name" value="Sel1-like"/>
</dbReference>
<dbReference type="PANTHER" id="PTHR11102:SF160">
    <property type="entry name" value="ERAD-ASSOCIATED E3 UBIQUITIN-PROTEIN LIGASE COMPONENT HRD3"/>
    <property type="match status" value="1"/>
</dbReference>
<reference evidence="2" key="1">
    <citation type="submission" date="2021-02" db="EMBL/GenBank/DDBJ databases">
        <title>Strain Y2R2, a novel species of the genus Halomonas.</title>
        <authorList>
            <person name="Huang H."/>
        </authorList>
    </citation>
    <scope>NUCLEOTIDE SEQUENCE</scope>
    <source>
        <strain evidence="2">Y2R2</strain>
    </source>
</reference>
<proteinExistence type="predicted"/>
<feature type="transmembrane region" description="Helical" evidence="1">
    <location>
        <begin position="12"/>
        <end position="31"/>
    </location>
</feature>
<keyword evidence="1" id="KW-1133">Transmembrane helix</keyword>
<keyword evidence="1" id="KW-0812">Transmembrane</keyword>
<dbReference type="AlphaFoldDB" id="A0A5C1NH76"/>
<dbReference type="RefSeq" id="WP_149284546.1">
    <property type="nucleotide sequence ID" value="NZ_CP038437.2"/>
</dbReference>
<keyword evidence="3" id="KW-1185">Reference proteome</keyword>
<dbReference type="PANTHER" id="PTHR11102">
    <property type="entry name" value="SEL-1-LIKE PROTEIN"/>
    <property type="match status" value="1"/>
</dbReference>
<evidence type="ECO:0000256" key="1">
    <source>
        <dbReference type="SAM" id="Phobius"/>
    </source>
</evidence>
<dbReference type="EMBL" id="CP038437">
    <property type="protein sequence ID" value="QEM81535.1"/>
    <property type="molecule type" value="Genomic_DNA"/>
</dbReference>
<evidence type="ECO:0000313" key="3">
    <source>
        <dbReference type="Proteomes" id="UP000324285"/>
    </source>
</evidence>
<dbReference type="Proteomes" id="UP000324285">
    <property type="component" value="Chromosome"/>
</dbReference>
<organism evidence="2 3">
    <name type="scientific">Halomonas binhaiensis</name>
    <dbReference type="NCBI Taxonomy" id="2562282"/>
    <lineage>
        <taxon>Bacteria</taxon>
        <taxon>Pseudomonadati</taxon>
        <taxon>Pseudomonadota</taxon>
        <taxon>Gammaproteobacteria</taxon>
        <taxon>Oceanospirillales</taxon>
        <taxon>Halomonadaceae</taxon>
        <taxon>Halomonas</taxon>
    </lineage>
</organism>
<dbReference type="Pfam" id="PF08238">
    <property type="entry name" value="Sel1"/>
    <property type="match status" value="5"/>
</dbReference>
<accession>A0A5C1NH76</accession>
<dbReference type="InterPro" id="IPR011990">
    <property type="entry name" value="TPR-like_helical_dom_sf"/>
</dbReference>
<dbReference type="SMART" id="SM00671">
    <property type="entry name" value="SEL1"/>
    <property type="match status" value="5"/>
</dbReference>
<dbReference type="SUPFAM" id="SSF81901">
    <property type="entry name" value="HCP-like"/>
    <property type="match status" value="2"/>
</dbReference>
<dbReference type="Gene3D" id="1.25.40.10">
    <property type="entry name" value="Tetratricopeptide repeat domain"/>
    <property type="match status" value="2"/>
</dbReference>
<dbReference type="KEGG" id="hbh:E4T21_08245"/>
<protein>
    <submittedName>
        <fullName evidence="2">Sel1 repeat family protein</fullName>
    </submittedName>
</protein>
<evidence type="ECO:0000313" key="2">
    <source>
        <dbReference type="EMBL" id="QEM81535.1"/>
    </source>
</evidence>
<dbReference type="InterPro" id="IPR050767">
    <property type="entry name" value="Sel1_AlgK"/>
</dbReference>
<keyword evidence="1" id="KW-0472">Membrane</keyword>